<dbReference type="RefSeq" id="WP_189110049.1">
    <property type="nucleotide sequence ID" value="NZ_BMMV01000019.1"/>
</dbReference>
<protein>
    <submittedName>
        <fullName evidence="2">Uncharacterized protein</fullName>
    </submittedName>
</protein>
<evidence type="ECO:0000256" key="1">
    <source>
        <dbReference type="SAM" id="MobiDB-lite"/>
    </source>
</evidence>
<gene>
    <name evidence="2" type="ORF">GCM10011583_52710</name>
</gene>
<proteinExistence type="predicted"/>
<organism evidence="2 3">
    <name type="scientific">Streptomyces camponoticapitis</name>
    <dbReference type="NCBI Taxonomy" id="1616125"/>
    <lineage>
        <taxon>Bacteria</taxon>
        <taxon>Bacillati</taxon>
        <taxon>Actinomycetota</taxon>
        <taxon>Actinomycetes</taxon>
        <taxon>Kitasatosporales</taxon>
        <taxon>Streptomycetaceae</taxon>
        <taxon>Streptomyces</taxon>
    </lineage>
</organism>
<evidence type="ECO:0000313" key="2">
    <source>
        <dbReference type="EMBL" id="GGK14207.1"/>
    </source>
</evidence>
<name>A0ABQ2EJU1_9ACTN</name>
<keyword evidence="3" id="KW-1185">Reference proteome</keyword>
<accession>A0ABQ2EJU1</accession>
<dbReference type="Proteomes" id="UP000660265">
    <property type="component" value="Unassembled WGS sequence"/>
</dbReference>
<feature type="region of interest" description="Disordered" evidence="1">
    <location>
        <begin position="52"/>
        <end position="93"/>
    </location>
</feature>
<sequence>MGKRTKGRGRFLSRHRRVTAVGVLAVGAVLISLGLSSDWIDLAALALAAASLRPAGADRPGRTPRPGRHPLRRLRRKNPSANRRTPRDPGRPG</sequence>
<comment type="caution">
    <text evidence="2">The sequence shown here is derived from an EMBL/GenBank/DDBJ whole genome shotgun (WGS) entry which is preliminary data.</text>
</comment>
<reference evidence="3" key="1">
    <citation type="journal article" date="2019" name="Int. J. Syst. Evol. Microbiol.">
        <title>The Global Catalogue of Microorganisms (GCM) 10K type strain sequencing project: providing services to taxonomists for standard genome sequencing and annotation.</title>
        <authorList>
            <consortium name="The Broad Institute Genomics Platform"/>
            <consortium name="The Broad Institute Genome Sequencing Center for Infectious Disease"/>
            <person name="Wu L."/>
            <person name="Ma J."/>
        </authorList>
    </citation>
    <scope>NUCLEOTIDE SEQUENCE [LARGE SCALE GENOMIC DNA]</scope>
    <source>
        <strain evidence="3">CGMCC 4.7275</strain>
    </source>
</reference>
<feature type="compositionally biased region" description="Basic residues" evidence="1">
    <location>
        <begin position="65"/>
        <end position="78"/>
    </location>
</feature>
<evidence type="ECO:0000313" key="3">
    <source>
        <dbReference type="Proteomes" id="UP000660265"/>
    </source>
</evidence>
<dbReference type="EMBL" id="BMMV01000019">
    <property type="protein sequence ID" value="GGK14207.1"/>
    <property type="molecule type" value="Genomic_DNA"/>
</dbReference>